<sequence length="327" mass="36241">MTLFSKTVSFNDMVPILPALDLPVTLKMLFSHKNFVHALAGAVGSVTAMTVFFPLDTARTRLQVDDKRKAKNTGHILMDIIQEEGVYSLYRGLLPVLSSLYCSNFLYFYTFNGLKAVFVGRGEVSTSLQDLLFGYLAGIVNVLMTTPLWVVNTRLKLQGAKFRTQEIECSKTAKYKGIIDGLKRICKEEGVMSLWSGTGPSLVLAGNPAIQFMVYEGIKKFLMTEDNKTLKKRQYFAVGAIAKAVATILTYPLQVAQCKQRSGIKTPSGKADILSLLARLVREQGFKGLYKGLEAKLLQTVATAALMFVAYEKIAAFIFSLLRRTSR</sequence>
<dbReference type="EMBL" id="RCHS01001655">
    <property type="protein sequence ID" value="RMX52349.1"/>
    <property type="molecule type" value="Genomic_DNA"/>
</dbReference>
<dbReference type="Gene3D" id="1.50.40.10">
    <property type="entry name" value="Mitochondrial carrier domain"/>
    <property type="match status" value="1"/>
</dbReference>
<dbReference type="InterPro" id="IPR018108">
    <property type="entry name" value="MCP_transmembrane"/>
</dbReference>
<evidence type="ECO:0000256" key="6">
    <source>
        <dbReference type="ARBA" id="ARBA00022989"/>
    </source>
</evidence>
<dbReference type="STRING" id="46731.A0A3M6UFL6"/>
<evidence type="ECO:0008006" key="14">
    <source>
        <dbReference type="Google" id="ProtNLM"/>
    </source>
</evidence>
<feature type="transmembrane region" description="Helical" evidence="11">
    <location>
        <begin position="35"/>
        <end position="55"/>
    </location>
</feature>
<evidence type="ECO:0000256" key="9">
    <source>
        <dbReference type="PROSITE-ProRule" id="PRU00282"/>
    </source>
</evidence>
<name>A0A3M6UFL6_POCDA</name>
<evidence type="ECO:0000256" key="2">
    <source>
        <dbReference type="ARBA" id="ARBA00006375"/>
    </source>
</evidence>
<dbReference type="SUPFAM" id="SSF103506">
    <property type="entry name" value="Mitochondrial carrier"/>
    <property type="match status" value="1"/>
</dbReference>
<dbReference type="PANTHER" id="PTHR45939:SF5">
    <property type="entry name" value="PEROXISOMAL MEMBRANE PROTEIN PMP34"/>
    <property type="match status" value="1"/>
</dbReference>
<dbReference type="AlphaFoldDB" id="A0A3M6UFL6"/>
<proteinExistence type="inferred from homology"/>
<dbReference type="InterPro" id="IPR052217">
    <property type="entry name" value="Mito/Peroxisomal_Carrier"/>
</dbReference>
<keyword evidence="5" id="KW-0677">Repeat</keyword>
<evidence type="ECO:0000256" key="10">
    <source>
        <dbReference type="RuleBase" id="RU000488"/>
    </source>
</evidence>
<keyword evidence="6 11" id="KW-1133">Transmembrane helix</keyword>
<comment type="similarity">
    <text evidence="2 10">Belongs to the mitochondrial carrier (TC 2.A.29) family.</text>
</comment>
<feature type="transmembrane region" description="Helical" evidence="11">
    <location>
        <begin position="297"/>
        <end position="322"/>
    </location>
</feature>
<dbReference type="GO" id="GO:0015228">
    <property type="term" value="F:coenzyme A transmembrane transporter activity"/>
    <property type="evidence" value="ECO:0007669"/>
    <property type="project" value="TreeGrafter"/>
</dbReference>
<evidence type="ECO:0000256" key="11">
    <source>
        <dbReference type="SAM" id="Phobius"/>
    </source>
</evidence>
<feature type="repeat" description="Solcar" evidence="9">
    <location>
        <begin position="32"/>
        <end position="117"/>
    </location>
</feature>
<dbReference type="Proteomes" id="UP000275408">
    <property type="component" value="Unassembled WGS sequence"/>
</dbReference>
<dbReference type="GO" id="GO:0015217">
    <property type="term" value="F:ADP transmembrane transporter activity"/>
    <property type="evidence" value="ECO:0007669"/>
    <property type="project" value="TreeGrafter"/>
</dbReference>
<protein>
    <recommendedName>
        <fullName evidence="14">Peroxisomal membrane protein PMP34</fullName>
    </recommendedName>
</protein>
<comment type="caution">
    <text evidence="12">The sequence shown here is derived from an EMBL/GenBank/DDBJ whole genome shotgun (WGS) entry which is preliminary data.</text>
</comment>
<evidence type="ECO:0000313" key="13">
    <source>
        <dbReference type="Proteomes" id="UP000275408"/>
    </source>
</evidence>
<dbReference type="GO" id="GO:0051724">
    <property type="term" value="F:NAD transmembrane transporter activity"/>
    <property type="evidence" value="ECO:0007669"/>
    <property type="project" value="TreeGrafter"/>
</dbReference>
<gene>
    <name evidence="12" type="ORF">pdam_00020498</name>
</gene>
<reference evidence="12 13" key="1">
    <citation type="journal article" date="2018" name="Sci. Rep.">
        <title>Comparative analysis of the Pocillopora damicornis genome highlights role of immune system in coral evolution.</title>
        <authorList>
            <person name="Cunning R."/>
            <person name="Bay R.A."/>
            <person name="Gillette P."/>
            <person name="Baker A.C."/>
            <person name="Traylor-Knowles N."/>
        </authorList>
    </citation>
    <scope>NUCLEOTIDE SEQUENCE [LARGE SCALE GENOMIC DNA]</scope>
    <source>
        <strain evidence="12">RSMAS</strain>
        <tissue evidence="12">Whole animal</tissue>
    </source>
</reference>
<feature type="repeat" description="Solcar" evidence="9">
    <location>
        <begin position="230"/>
        <end position="317"/>
    </location>
</feature>
<keyword evidence="4 9" id="KW-0812">Transmembrane</keyword>
<keyword evidence="3 10" id="KW-0813">Transport</keyword>
<dbReference type="Pfam" id="PF00153">
    <property type="entry name" value="Mito_carr"/>
    <property type="match status" value="3"/>
</dbReference>
<organism evidence="12 13">
    <name type="scientific">Pocillopora damicornis</name>
    <name type="common">Cauliflower coral</name>
    <name type="synonym">Millepora damicornis</name>
    <dbReference type="NCBI Taxonomy" id="46731"/>
    <lineage>
        <taxon>Eukaryota</taxon>
        <taxon>Metazoa</taxon>
        <taxon>Cnidaria</taxon>
        <taxon>Anthozoa</taxon>
        <taxon>Hexacorallia</taxon>
        <taxon>Scleractinia</taxon>
        <taxon>Astrocoeniina</taxon>
        <taxon>Pocilloporidae</taxon>
        <taxon>Pocillopora</taxon>
    </lineage>
</organism>
<dbReference type="PROSITE" id="PS50920">
    <property type="entry name" value="SOLCAR"/>
    <property type="match status" value="3"/>
</dbReference>
<keyword evidence="8" id="KW-0576">Peroxisome</keyword>
<evidence type="ECO:0000256" key="4">
    <source>
        <dbReference type="ARBA" id="ARBA00022692"/>
    </source>
</evidence>
<dbReference type="GO" id="GO:0005347">
    <property type="term" value="F:ATP transmembrane transporter activity"/>
    <property type="evidence" value="ECO:0007669"/>
    <property type="project" value="TreeGrafter"/>
</dbReference>
<dbReference type="FunFam" id="1.50.40.10:FF:000129">
    <property type="entry name" value="Peroxisomal membrane protein"/>
    <property type="match status" value="1"/>
</dbReference>
<dbReference type="OrthoDB" id="10266426at2759"/>
<dbReference type="InterPro" id="IPR002067">
    <property type="entry name" value="MCP"/>
</dbReference>
<dbReference type="InterPro" id="IPR023395">
    <property type="entry name" value="MCP_dom_sf"/>
</dbReference>
<evidence type="ECO:0000256" key="7">
    <source>
        <dbReference type="ARBA" id="ARBA00023136"/>
    </source>
</evidence>
<dbReference type="GO" id="GO:0044610">
    <property type="term" value="F:FMN transmembrane transporter activity"/>
    <property type="evidence" value="ECO:0007669"/>
    <property type="project" value="TreeGrafter"/>
</dbReference>
<keyword evidence="13" id="KW-1185">Reference proteome</keyword>
<feature type="transmembrane region" description="Helical" evidence="11">
    <location>
        <begin position="92"/>
        <end position="111"/>
    </location>
</feature>
<dbReference type="GO" id="GO:0005778">
    <property type="term" value="C:peroxisomal membrane"/>
    <property type="evidence" value="ECO:0007669"/>
    <property type="project" value="UniProtKB-SubCell"/>
</dbReference>
<evidence type="ECO:0000256" key="5">
    <source>
        <dbReference type="ARBA" id="ARBA00022737"/>
    </source>
</evidence>
<dbReference type="PRINTS" id="PR00926">
    <property type="entry name" value="MITOCARRIER"/>
</dbReference>
<evidence type="ECO:0000256" key="3">
    <source>
        <dbReference type="ARBA" id="ARBA00022448"/>
    </source>
</evidence>
<dbReference type="PANTHER" id="PTHR45939">
    <property type="entry name" value="PEROXISOMAL MEMBRANE PROTEIN PMP34-RELATED"/>
    <property type="match status" value="1"/>
</dbReference>
<feature type="repeat" description="Solcar" evidence="9">
    <location>
        <begin position="125"/>
        <end position="221"/>
    </location>
</feature>
<accession>A0A3M6UFL6</accession>
<evidence type="ECO:0000313" key="12">
    <source>
        <dbReference type="EMBL" id="RMX52349.1"/>
    </source>
</evidence>
<dbReference type="GO" id="GO:0015230">
    <property type="term" value="F:FAD transmembrane transporter activity"/>
    <property type="evidence" value="ECO:0007669"/>
    <property type="project" value="TreeGrafter"/>
</dbReference>
<dbReference type="OMA" id="QFMMYEL"/>
<feature type="transmembrane region" description="Helical" evidence="11">
    <location>
        <begin position="235"/>
        <end position="253"/>
    </location>
</feature>
<dbReference type="GO" id="GO:0080122">
    <property type="term" value="F:AMP transmembrane transporter activity"/>
    <property type="evidence" value="ECO:0007669"/>
    <property type="project" value="TreeGrafter"/>
</dbReference>
<evidence type="ECO:0000256" key="1">
    <source>
        <dbReference type="ARBA" id="ARBA00004585"/>
    </source>
</evidence>
<evidence type="ECO:0000256" key="8">
    <source>
        <dbReference type="ARBA" id="ARBA00023140"/>
    </source>
</evidence>
<comment type="subcellular location">
    <subcellularLocation>
        <location evidence="1">Peroxisome membrane</location>
        <topology evidence="1">Multi-pass membrane protein</topology>
    </subcellularLocation>
</comment>
<feature type="transmembrane region" description="Helical" evidence="11">
    <location>
        <begin position="131"/>
        <end position="151"/>
    </location>
</feature>
<keyword evidence="7 9" id="KW-0472">Membrane</keyword>